<evidence type="ECO:0000313" key="3">
    <source>
        <dbReference type="Proteomes" id="UP000576082"/>
    </source>
</evidence>
<gene>
    <name evidence="2" type="ORF">HHU12_28705</name>
</gene>
<keyword evidence="1" id="KW-1133">Transmembrane helix</keyword>
<keyword evidence="1" id="KW-0812">Transmembrane</keyword>
<evidence type="ECO:0000256" key="1">
    <source>
        <dbReference type="SAM" id="Phobius"/>
    </source>
</evidence>
<comment type="caution">
    <text evidence="2">The sequence shown here is derived from an EMBL/GenBank/DDBJ whole genome shotgun (WGS) entry which is preliminary data.</text>
</comment>
<dbReference type="AlphaFoldDB" id="A0A7X9XCQ7"/>
<reference evidence="2 3" key="1">
    <citation type="submission" date="2020-04" db="EMBL/GenBank/DDBJ databases">
        <title>Flammeovirga sp. SR4, a novel species isolated from seawater.</title>
        <authorList>
            <person name="Wang X."/>
        </authorList>
    </citation>
    <scope>NUCLEOTIDE SEQUENCE [LARGE SCALE GENOMIC DNA]</scope>
    <source>
        <strain evidence="2 3">ATCC 23126</strain>
    </source>
</reference>
<keyword evidence="1" id="KW-0472">Membrane</keyword>
<name>A0A7X9XCQ7_9BACT</name>
<dbReference type="RefSeq" id="WP_169660179.1">
    <property type="nucleotide sequence ID" value="NZ_JABANE010000125.1"/>
</dbReference>
<dbReference type="Proteomes" id="UP000576082">
    <property type="component" value="Unassembled WGS sequence"/>
</dbReference>
<accession>A0A7X9XCQ7</accession>
<feature type="transmembrane region" description="Helical" evidence="1">
    <location>
        <begin position="37"/>
        <end position="62"/>
    </location>
</feature>
<evidence type="ECO:0008006" key="4">
    <source>
        <dbReference type="Google" id="ProtNLM"/>
    </source>
</evidence>
<evidence type="ECO:0000313" key="2">
    <source>
        <dbReference type="EMBL" id="NME71980.1"/>
    </source>
</evidence>
<organism evidence="2 3">
    <name type="scientific">Flammeovirga aprica JL-4</name>
    <dbReference type="NCBI Taxonomy" id="694437"/>
    <lineage>
        <taxon>Bacteria</taxon>
        <taxon>Pseudomonadati</taxon>
        <taxon>Bacteroidota</taxon>
        <taxon>Cytophagia</taxon>
        <taxon>Cytophagales</taxon>
        <taxon>Flammeovirgaceae</taxon>
        <taxon>Flammeovirga</taxon>
    </lineage>
</organism>
<dbReference type="EMBL" id="JABANE010000125">
    <property type="protein sequence ID" value="NME71980.1"/>
    <property type="molecule type" value="Genomic_DNA"/>
</dbReference>
<sequence length="370" mass="43514">METRQDIQYQPLHPQVQFYEEQNEIGFSCEADYSRPLTLLFLGILWEACGIIFFIFVSTVLLGKLNPFIVLIPPNIILLIIWYNYVRKAPHKDIIIDHSEMKCHSYFNFPFKISLHYYSIKVSSIKQLYIKKFEGRYQLYFIDEKMKKRILISKRHNIPYKILEQMESMIEDFLGIIDQKIPGEHEFKSYEKVATKKPFNVDHQMAVNSKTLSINNSLFELNAGAFFNYRTENFLVTRLAVFQKSKSTAIKQLHCRSMVNENLIICIYNEDEEGLYIAKEINLHLAINAIIHKEKPVTIDDKELNFVEKVAVKKHYENNNISPIKEVQLFYFQSEDANTLLRVEVFDSDVVQAFLLKKENLSSFNNFMAV</sequence>
<keyword evidence="3" id="KW-1185">Reference proteome</keyword>
<feature type="transmembrane region" description="Helical" evidence="1">
    <location>
        <begin position="68"/>
        <end position="86"/>
    </location>
</feature>
<protein>
    <recommendedName>
        <fullName evidence="4">Transmembrane protein</fullName>
    </recommendedName>
</protein>
<proteinExistence type="predicted"/>